<organism evidence="2 3">
    <name type="scientific">Gimesia chilikensis</name>
    <dbReference type="NCBI Taxonomy" id="2605989"/>
    <lineage>
        <taxon>Bacteria</taxon>
        <taxon>Pseudomonadati</taxon>
        <taxon>Planctomycetota</taxon>
        <taxon>Planctomycetia</taxon>
        <taxon>Planctomycetales</taxon>
        <taxon>Planctomycetaceae</taxon>
        <taxon>Gimesia</taxon>
    </lineage>
</organism>
<sequence length="282" mass="32195">MWLRLPANLQTGSVNEKLTDTPTAELLKKAERNSFEKAIVQLSFPLSLILIIISWFLIFHSFVSHIFPGILLSFLAAILIPLIIGSFSKFVSEWRGSEFIDELNRRYGRWNIPRYIRFYQEQLQPGEIRCILKARMLPHGPHFWACLSQHIDRSLKFRCSQTRGSSSTLLCPPWSEVIPHEKDLTPDQSGTLRQLIQESIQRGKQPIRIEQRIKDGCPAAMAIISGDGSKPVTVVYNLSLLDAPFSDDPRLELLKHLACLTDDSRFTRKFELDFDASSTDSP</sequence>
<reference evidence="2 3" key="1">
    <citation type="submission" date="2019-02" db="EMBL/GenBank/DDBJ databases">
        <title>Deep-cultivation of Planctomycetes and their phenomic and genomic characterization uncovers novel biology.</title>
        <authorList>
            <person name="Wiegand S."/>
            <person name="Jogler M."/>
            <person name="Boedeker C."/>
            <person name="Pinto D."/>
            <person name="Vollmers J."/>
            <person name="Rivas-Marin E."/>
            <person name="Kohn T."/>
            <person name="Peeters S.H."/>
            <person name="Heuer A."/>
            <person name="Rast P."/>
            <person name="Oberbeckmann S."/>
            <person name="Bunk B."/>
            <person name="Jeske O."/>
            <person name="Meyerdierks A."/>
            <person name="Storesund J.E."/>
            <person name="Kallscheuer N."/>
            <person name="Luecker S."/>
            <person name="Lage O.M."/>
            <person name="Pohl T."/>
            <person name="Merkel B.J."/>
            <person name="Hornburger P."/>
            <person name="Mueller R.-W."/>
            <person name="Bruemmer F."/>
            <person name="Labrenz M."/>
            <person name="Spormann A.M."/>
            <person name="Op den Camp H."/>
            <person name="Overmann J."/>
            <person name="Amann R."/>
            <person name="Jetten M.S.M."/>
            <person name="Mascher T."/>
            <person name="Medema M.H."/>
            <person name="Devos D.P."/>
            <person name="Kaster A.-K."/>
            <person name="Ovreas L."/>
            <person name="Rohde M."/>
            <person name="Galperin M.Y."/>
            <person name="Jogler C."/>
        </authorList>
    </citation>
    <scope>NUCLEOTIDE SEQUENCE [LARGE SCALE GENOMIC DNA]</scope>
    <source>
        <strain evidence="2 3">HG66A1</strain>
    </source>
</reference>
<protein>
    <recommendedName>
        <fullName evidence="4">DUF3137 domain-containing protein</fullName>
    </recommendedName>
</protein>
<proteinExistence type="predicted"/>
<evidence type="ECO:0000313" key="3">
    <source>
        <dbReference type="Proteomes" id="UP000320421"/>
    </source>
</evidence>
<evidence type="ECO:0000313" key="2">
    <source>
        <dbReference type="EMBL" id="QDT23219.1"/>
    </source>
</evidence>
<keyword evidence="3" id="KW-1185">Reference proteome</keyword>
<dbReference type="Proteomes" id="UP000320421">
    <property type="component" value="Chromosome"/>
</dbReference>
<feature type="transmembrane region" description="Helical" evidence="1">
    <location>
        <begin position="65"/>
        <end position="87"/>
    </location>
</feature>
<dbReference type="AlphaFoldDB" id="A0A517PV29"/>
<gene>
    <name evidence="2" type="ORF">HG66A1_50360</name>
</gene>
<accession>A0A517PV29</accession>
<keyword evidence="1" id="KW-0472">Membrane</keyword>
<keyword evidence="1" id="KW-1133">Transmembrane helix</keyword>
<feature type="transmembrane region" description="Helical" evidence="1">
    <location>
        <begin position="38"/>
        <end position="59"/>
    </location>
</feature>
<name>A0A517PV29_9PLAN</name>
<keyword evidence="1" id="KW-0812">Transmembrane</keyword>
<dbReference type="EMBL" id="CP036266">
    <property type="protein sequence ID" value="QDT23219.1"/>
    <property type="molecule type" value="Genomic_DNA"/>
</dbReference>
<evidence type="ECO:0000256" key="1">
    <source>
        <dbReference type="SAM" id="Phobius"/>
    </source>
</evidence>
<evidence type="ECO:0008006" key="4">
    <source>
        <dbReference type="Google" id="ProtNLM"/>
    </source>
</evidence>